<feature type="non-terminal residue" evidence="2">
    <location>
        <position position="279"/>
    </location>
</feature>
<organism evidence="2">
    <name type="scientific">Brachionus calyciflorus</name>
    <dbReference type="NCBI Taxonomy" id="104777"/>
    <lineage>
        <taxon>Eukaryota</taxon>
        <taxon>Metazoa</taxon>
        <taxon>Spiralia</taxon>
        <taxon>Gnathifera</taxon>
        <taxon>Rotifera</taxon>
        <taxon>Eurotatoria</taxon>
        <taxon>Monogononta</taxon>
        <taxon>Pseudotrocha</taxon>
        <taxon>Ploima</taxon>
        <taxon>Brachionidae</taxon>
        <taxon>Brachionus</taxon>
    </lineage>
</organism>
<dbReference type="GO" id="GO:0003690">
    <property type="term" value="F:double-stranded DNA binding"/>
    <property type="evidence" value="ECO:0007669"/>
    <property type="project" value="TreeGrafter"/>
</dbReference>
<protein>
    <submittedName>
        <fullName evidence="2">Rad51B</fullName>
    </submittedName>
</protein>
<feature type="domain" description="RecA family profile 1" evidence="1">
    <location>
        <begin position="7"/>
        <end position="185"/>
    </location>
</feature>
<dbReference type="GO" id="GO:0033063">
    <property type="term" value="C:Rad51B-Rad51C-Rad51D-XRCC2 complex"/>
    <property type="evidence" value="ECO:0007669"/>
    <property type="project" value="InterPro"/>
</dbReference>
<feature type="non-terminal residue" evidence="2">
    <location>
        <position position="1"/>
    </location>
</feature>
<dbReference type="GO" id="GO:0000724">
    <property type="term" value="P:double-strand break repair via homologous recombination"/>
    <property type="evidence" value="ECO:0007669"/>
    <property type="project" value="InterPro"/>
</dbReference>
<evidence type="ECO:0000259" key="1">
    <source>
        <dbReference type="PROSITE" id="PS50162"/>
    </source>
</evidence>
<dbReference type="GO" id="GO:0140664">
    <property type="term" value="F:ATP-dependent DNA damage sensor activity"/>
    <property type="evidence" value="ECO:0007669"/>
    <property type="project" value="InterPro"/>
</dbReference>
<reference evidence="2" key="1">
    <citation type="journal article" date="2013" name="J. Hered.">
        <title>Inventory and phylogenetic analysis of meiotic genes in monogonont rotifers.</title>
        <authorList>
            <person name="Hanson S.J."/>
            <person name="Schurko A.M."/>
            <person name="Hecox-Lea B."/>
            <person name="Mark Welch D.B."/>
            <person name="Stelzer C.P."/>
            <person name="Logsdon J.M.Jr."/>
        </authorList>
    </citation>
    <scope>NUCLEOTIDE SEQUENCE</scope>
</reference>
<gene>
    <name evidence="2" type="primary">RAD51B</name>
</gene>
<dbReference type="InterPro" id="IPR027417">
    <property type="entry name" value="P-loop_NTPase"/>
</dbReference>
<dbReference type="Pfam" id="PF08423">
    <property type="entry name" value="Rad51"/>
    <property type="match status" value="1"/>
</dbReference>
<name>M4SKY7_9BILA</name>
<dbReference type="PANTHER" id="PTHR46456">
    <property type="entry name" value="DNA REPAIR PROTEIN RAD51 HOMOLOG 2"/>
    <property type="match status" value="1"/>
</dbReference>
<dbReference type="SUPFAM" id="SSF52540">
    <property type="entry name" value="P-loop containing nucleoside triphosphate hydrolases"/>
    <property type="match status" value="1"/>
</dbReference>
<dbReference type="GO" id="GO:0005524">
    <property type="term" value="F:ATP binding"/>
    <property type="evidence" value="ECO:0007669"/>
    <property type="project" value="InterPro"/>
</dbReference>
<dbReference type="GO" id="GO:0005657">
    <property type="term" value="C:replication fork"/>
    <property type="evidence" value="ECO:0007669"/>
    <property type="project" value="TreeGrafter"/>
</dbReference>
<sequence>DLIQKQNEIQSNSNLDIFDKLIFENEILKKGFLSEICGPPGVGKTQFLFQLCSSNFLNKPDSSIIYIDTENNFNPERLVQIAKEKFLYRDKTEDDLTNMTKNIFVYQKFNFSEFDELMKFIEFEIIVKKTSLLIIDSLASIVRREFSGSDPSVLYERSLFLSKISSRLKAIAEFLDVALHFFYISFFLKAVETENSTVIPALGNSWTHYVNIRLVLQYVDDERREVLFFTIFLFSIRQLKFPFKLLLVKSPVSPFRRYIYTINSEDGFLIEGKCPFLTK</sequence>
<dbReference type="InterPro" id="IPR030548">
    <property type="entry name" value="RAD51B"/>
</dbReference>
<dbReference type="Gene3D" id="3.40.50.300">
    <property type="entry name" value="P-loop containing nucleotide triphosphate hydrolases"/>
    <property type="match status" value="1"/>
</dbReference>
<dbReference type="AlphaFoldDB" id="M4SKY7"/>
<proteinExistence type="predicted"/>
<accession>M4SKY7</accession>
<dbReference type="EMBL" id="JX156130">
    <property type="protein sequence ID" value="AGH55788.1"/>
    <property type="molecule type" value="Genomic_DNA"/>
</dbReference>
<dbReference type="GO" id="GO:0000400">
    <property type="term" value="F:four-way junction DNA binding"/>
    <property type="evidence" value="ECO:0007669"/>
    <property type="project" value="TreeGrafter"/>
</dbReference>
<dbReference type="PROSITE" id="PS50162">
    <property type="entry name" value="RECA_2"/>
    <property type="match status" value="1"/>
</dbReference>
<dbReference type="PANTHER" id="PTHR46456:SF1">
    <property type="entry name" value="DNA REPAIR PROTEIN RAD51 HOMOLOG 2"/>
    <property type="match status" value="1"/>
</dbReference>
<evidence type="ECO:0000313" key="2">
    <source>
        <dbReference type="EMBL" id="AGH55788.1"/>
    </source>
</evidence>
<dbReference type="GO" id="GO:0003697">
    <property type="term" value="F:single-stranded DNA binding"/>
    <property type="evidence" value="ECO:0007669"/>
    <property type="project" value="TreeGrafter"/>
</dbReference>
<dbReference type="InterPro" id="IPR013632">
    <property type="entry name" value="Rad51_C"/>
</dbReference>
<dbReference type="InterPro" id="IPR020588">
    <property type="entry name" value="RecA_ATP-bd"/>
</dbReference>